<protein>
    <submittedName>
        <fullName evidence="2">Uncharacterized protein YkwD</fullName>
    </submittedName>
</protein>
<dbReference type="Pfam" id="PF00188">
    <property type="entry name" value="CAP"/>
    <property type="match status" value="1"/>
</dbReference>
<organism evidence="2 3">
    <name type="scientific">Martelella mediterranea</name>
    <dbReference type="NCBI Taxonomy" id="293089"/>
    <lineage>
        <taxon>Bacteria</taxon>
        <taxon>Pseudomonadati</taxon>
        <taxon>Pseudomonadota</taxon>
        <taxon>Alphaproteobacteria</taxon>
        <taxon>Hyphomicrobiales</taxon>
        <taxon>Aurantimonadaceae</taxon>
        <taxon>Martelella</taxon>
    </lineage>
</organism>
<evidence type="ECO:0000313" key="3">
    <source>
        <dbReference type="Proteomes" id="UP000295097"/>
    </source>
</evidence>
<keyword evidence="3" id="KW-1185">Reference proteome</keyword>
<dbReference type="RefSeq" id="WP_132308508.1">
    <property type="nucleotide sequence ID" value="NZ_SMAR01000003.1"/>
</dbReference>
<gene>
    <name evidence="2" type="ORF">EDC90_100398</name>
</gene>
<reference evidence="2 3" key="1">
    <citation type="submission" date="2019-03" db="EMBL/GenBank/DDBJ databases">
        <title>Freshwater and sediment microbial communities from various areas in North America, analyzing microbe dynamics in response to fracking.</title>
        <authorList>
            <person name="Lamendella R."/>
        </authorList>
    </citation>
    <scope>NUCLEOTIDE SEQUENCE [LARGE SCALE GENOMIC DNA]</scope>
    <source>
        <strain evidence="2 3">175.2</strain>
    </source>
</reference>
<dbReference type="EMBL" id="SMAR01000003">
    <property type="protein sequence ID" value="TCT43089.1"/>
    <property type="molecule type" value="Genomic_DNA"/>
</dbReference>
<dbReference type="Proteomes" id="UP000295097">
    <property type="component" value="Unassembled WGS sequence"/>
</dbReference>
<evidence type="ECO:0000259" key="1">
    <source>
        <dbReference type="Pfam" id="PF00188"/>
    </source>
</evidence>
<dbReference type="CDD" id="cd05379">
    <property type="entry name" value="CAP_bacterial"/>
    <property type="match status" value="1"/>
</dbReference>
<dbReference type="PANTHER" id="PTHR31157:SF1">
    <property type="entry name" value="SCP DOMAIN-CONTAINING PROTEIN"/>
    <property type="match status" value="1"/>
</dbReference>
<dbReference type="InterPro" id="IPR014044">
    <property type="entry name" value="CAP_dom"/>
</dbReference>
<dbReference type="InterPro" id="IPR035940">
    <property type="entry name" value="CAP_sf"/>
</dbReference>
<dbReference type="AlphaFoldDB" id="A0A4R3P1H0"/>
<dbReference type="OrthoDB" id="9811255at2"/>
<feature type="domain" description="SCP" evidence="1">
    <location>
        <begin position="57"/>
        <end position="167"/>
    </location>
</feature>
<dbReference type="SUPFAM" id="SSF55797">
    <property type="entry name" value="PR-1-like"/>
    <property type="match status" value="1"/>
</dbReference>
<comment type="caution">
    <text evidence="2">The sequence shown here is derived from an EMBL/GenBank/DDBJ whole genome shotgun (WGS) entry which is preliminary data.</text>
</comment>
<evidence type="ECO:0000313" key="2">
    <source>
        <dbReference type="EMBL" id="TCT43089.1"/>
    </source>
</evidence>
<accession>A0A4R3P1H0</accession>
<proteinExistence type="predicted"/>
<name>A0A4R3P1H0_9HYPH</name>
<dbReference type="Gene3D" id="3.40.33.10">
    <property type="entry name" value="CAP"/>
    <property type="match status" value="1"/>
</dbReference>
<dbReference type="PANTHER" id="PTHR31157">
    <property type="entry name" value="SCP DOMAIN-CONTAINING PROTEIN"/>
    <property type="match status" value="1"/>
</dbReference>
<sequence>MPHYSKPGRRAFIIGILGAGTAVALTGCGLDFPGLGNGMPEGDTNARAMTSTFLPWVNALRADHGLPPVSYARVNEQAALDQARRMALVGKMNHITSRSETVAERFKRIGLPLPAAENIAMYQQTPERAFQAWVNSPQHLKNMLGDYAHMGVAVSTSPNSENRPFWSMDLSQ</sequence>
<dbReference type="PROSITE" id="PS51257">
    <property type="entry name" value="PROKAR_LIPOPROTEIN"/>
    <property type="match status" value="1"/>
</dbReference>